<dbReference type="InterPro" id="IPR050079">
    <property type="entry name" value="DEAD_box_RNA_helicase"/>
</dbReference>
<accession>A0A9Q1CCU8</accession>
<dbReference type="Pfam" id="PF00270">
    <property type="entry name" value="DEAD"/>
    <property type="match status" value="1"/>
</dbReference>
<organism evidence="17 18">
    <name type="scientific">Holothuria leucospilota</name>
    <name type="common">Black long sea cucumber</name>
    <name type="synonym">Mertensiothuria leucospilota</name>
    <dbReference type="NCBI Taxonomy" id="206669"/>
    <lineage>
        <taxon>Eukaryota</taxon>
        <taxon>Metazoa</taxon>
        <taxon>Echinodermata</taxon>
        <taxon>Eleutherozoa</taxon>
        <taxon>Echinozoa</taxon>
        <taxon>Holothuroidea</taxon>
        <taxon>Aspidochirotacea</taxon>
        <taxon>Aspidochirotida</taxon>
        <taxon>Holothuriidae</taxon>
        <taxon>Holothuria</taxon>
    </lineage>
</organism>
<feature type="region of interest" description="Disordered" evidence="13">
    <location>
        <begin position="584"/>
        <end position="678"/>
    </location>
</feature>
<evidence type="ECO:0000259" key="14">
    <source>
        <dbReference type="PROSITE" id="PS51192"/>
    </source>
</evidence>
<dbReference type="FunFam" id="3.40.50.300:FF:000759">
    <property type="entry name" value="probable ATP-dependent RNA helicase DDX52"/>
    <property type="match status" value="1"/>
</dbReference>
<dbReference type="CDD" id="cd17957">
    <property type="entry name" value="DEADc_DDX52"/>
    <property type="match status" value="1"/>
</dbReference>
<dbReference type="AlphaFoldDB" id="A0A9Q1CCU8"/>
<feature type="compositionally biased region" description="Basic residues" evidence="13">
    <location>
        <begin position="662"/>
        <end position="678"/>
    </location>
</feature>
<comment type="similarity">
    <text evidence="9">Belongs to the DEAD box helicase family. DDX52/ROK1 subfamily.</text>
</comment>
<evidence type="ECO:0000256" key="11">
    <source>
        <dbReference type="ARBA" id="ARBA00047984"/>
    </source>
</evidence>
<dbReference type="GO" id="GO:0003723">
    <property type="term" value="F:RNA binding"/>
    <property type="evidence" value="ECO:0007669"/>
    <property type="project" value="UniProtKB-KW"/>
</dbReference>
<gene>
    <name evidence="17" type="ORF">HOLleu_09909</name>
</gene>
<evidence type="ECO:0000256" key="1">
    <source>
        <dbReference type="ARBA" id="ARBA00004604"/>
    </source>
</evidence>
<keyword evidence="8" id="KW-0539">Nucleus</keyword>
<name>A0A9Q1CCU8_HOLLE</name>
<feature type="region of interest" description="Disordered" evidence="13">
    <location>
        <begin position="85"/>
        <end position="134"/>
    </location>
</feature>
<protein>
    <recommendedName>
        <fullName evidence="10">Probable ATP-dependent RNA helicase DDX52</fullName>
        <ecNumber evidence="2">3.6.4.13</ecNumber>
    </recommendedName>
</protein>
<evidence type="ECO:0000259" key="15">
    <source>
        <dbReference type="PROSITE" id="PS51194"/>
    </source>
</evidence>
<feature type="domain" description="Helicase C-terminal" evidence="15">
    <location>
        <begin position="416"/>
        <end position="577"/>
    </location>
</feature>
<evidence type="ECO:0000256" key="10">
    <source>
        <dbReference type="ARBA" id="ARBA00044533"/>
    </source>
</evidence>
<evidence type="ECO:0000313" key="17">
    <source>
        <dbReference type="EMBL" id="KAJ8043001.1"/>
    </source>
</evidence>
<sequence>MWHAFIQLLVASICFYKVKESMRQRQLRGSVKMATSMSTFRSLGAGIKFDVKRFRTDAEKFKLVKPQKSENISEVMRDGLTTSACDISEKTPGTNEPIFEQNEGVKRKLVDDHPQKKRRKRKKHSGPHSIVSGDTAIKLLSSQINQGDEITAEEDVDTKAEEQQKKIDEELSAIRRNNKIHVTGTDIPPPVSEFVQLQQEYRIHQDIIENIHRLGYVKPTPIQMQAIPVMLHRRELLACAPTGSGKTAAFILPILHQLKEPRNQGFRAIVLSPTRELASQTYREFLRLSEGRGFRIHMVDKFAKASKVFKKQSGLKFDILVATPNRLVYMLQQEPPAIKLNNVEWLIIDESDKLFETGKNGFREQLATIYQSCDSAKTRRALFSATYAHEVENWCKLNLDNVIEVTVGYRNTATELIKQELVFVGGEYGKLLAVREIFRKGFQPPVLIFVQSKERSKELFHELIYDGFNVDVIHADKSQEQRDNVIKSFRAGKIWVLIATELMGRGIDFKGVNLVINYDFPTSAISYIHRIGRTGRAGRSGRAVTLFTEDDAVCLRSIANVMKNAGCNIPDYMLKLKKMTKKEKAKLEKKPIEREPIRTGPYRGKNEKLSSKSTESGQENKEQSKKGLSQQGKLGNKNKSSKKFKMRKQKTPGSLKGERIGGKPKMRGKKQMKKKKGA</sequence>
<dbReference type="OrthoDB" id="360161at2759"/>
<dbReference type="SUPFAM" id="SSF52540">
    <property type="entry name" value="P-loop containing nucleoside triphosphate hydrolases"/>
    <property type="match status" value="1"/>
</dbReference>
<evidence type="ECO:0000256" key="5">
    <source>
        <dbReference type="ARBA" id="ARBA00022806"/>
    </source>
</evidence>
<dbReference type="GO" id="GO:0030490">
    <property type="term" value="P:maturation of SSU-rRNA"/>
    <property type="evidence" value="ECO:0007669"/>
    <property type="project" value="InterPro"/>
</dbReference>
<keyword evidence="6" id="KW-0067">ATP-binding</keyword>
<keyword evidence="18" id="KW-1185">Reference proteome</keyword>
<dbReference type="GO" id="GO:0005730">
    <property type="term" value="C:nucleolus"/>
    <property type="evidence" value="ECO:0007669"/>
    <property type="project" value="UniProtKB-SubCell"/>
</dbReference>
<evidence type="ECO:0000256" key="6">
    <source>
        <dbReference type="ARBA" id="ARBA00022840"/>
    </source>
</evidence>
<comment type="caution">
    <text evidence="17">The sequence shown here is derived from an EMBL/GenBank/DDBJ whole genome shotgun (WGS) entry which is preliminary data.</text>
</comment>
<dbReference type="EC" id="3.6.4.13" evidence="2"/>
<evidence type="ECO:0000256" key="3">
    <source>
        <dbReference type="ARBA" id="ARBA00022741"/>
    </source>
</evidence>
<dbReference type="InterPro" id="IPR011545">
    <property type="entry name" value="DEAD/DEAH_box_helicase_dom"/>
</dbReference>
<dbReference type="EMBL" id="JAIZAY010000004">
    <property type="protein sequence ID" value="KAJ8043001.1"/>
    <property type="molecule type" value="Genomic_DNA"/>
</dbReference>
<feature type="compositionally biased region" description="Basic and acidic residues" evidence="13">
    <location>
        <begin position="103"/>
        <end position="114"/>
    </location>
</feature>
<dbReference type="PROSITE" id="PS51192">
    <property type="entry name" value="HELICASE_ATP_BIND_1"/>
    <property type="match status" value="1"/>
</dbReference>
<keyword evidence="5 17" id="KW-0347">Helicase</keyword>
<evidence type="ECO:0000256" key="8">
    <source>
        <dbReference type="ARBA" id="ARBA00023242"/>
    </source>
</evidence>
<feature type="compositionally biased region" description="Basic residues" evidence="13">
    <location>
        <begin position="115"/>
        <end position="126"/>
    </location>
</feature>
<dbReference type="InterPro" id="IPR014014">
    <property type="entry name" value="RNA_helicase_DEAD_Q_motif"/>
</dbReference>
<dbReference type="PROSITE" id="PS51195">
    <property type="entry name" value="Q_MOTIF"/>
    <property type="match status" value="1"/>
</dbReference>
<dbReference type="PANTHER" id="PTHR47959">
    <property type="entry name" value="ATP-DEPENDENT RNA HELICASE RHLE-RELATED"/>
    <property type="match status" value="1"/>
</dbReference>
<dbReference type="GO" id="GO:0016787">
    <property type="term" value="F:hydrolase activity"/>
    <property type="evidence" value="ECO:0007669"/>
    <property type="project" value="UniProtKB-KW"/>
</dbReference>
<feature type="domain" description="Helicase ATP-binding" evidence="14">
    <location>
        <begin position="227"/>
        <end position="405"/>
    </location>
</feature>
<proteinExistence type="inferred from homology"/>
<keyword evidence="7" id="KW-0694">RNA-binding</keyword>
<dbReference type="GO" id="GO:0005829">
    <property type="term" value="C:cytosol"/>
    <property type="evidence" value="ECO:0007669"/>
    <property type="project" value="TreeGrafter"/>
</dbReference>
<evidence type="ECO:0000256" key="13">
    <source>
        <dbReference type="SAM" id="MobiDB-lite"/>
    </source>
</evidence>
<feature type="short sequence motif" description="Q motif" evidence="12">
    <location>
        <begin position="196"/>
        <end position="224"/>
    </location>
</feature>
<dbReference type="GO" id="GO:0003724">
    <property type="term" value="F:RNA helicase activity"/>
    <property type="evidence" value="ECO:0007669"/>
    <property type="project" value="UniProtKB-EC"/>
</dbReference>
<reference evidence="17" key="1">
    <citation type="submission" date="2021-10" db="EMBL/GenBank/DDBJ databases">
        <title>Tropical sea cucumber genome reveals ecological adaptation and Cuvierian tubules defense mechanism.</title>
        <authorList>
            <person name="Chen T."/>
        </authorList>
    </citation>
    <scope>NUCLEOTIDE SEQUENCE</scope>
    <source>
        <strain evidence="17">Nanhai2018</strain>
        <tissue evidence="17">Muscle</tissue>
    </source>
</reference>
<evidence type="ECO:0000256" key="4">
    <source>
        <dbReference type="ARBA" id="ARBA00022801"/>
    </source>
</evidence>
<evidence type="ECO:0000256" key="9">
    <source>
        <dbReference type="ARBA" id="ARBA00024355"/>
    </source>
</evidence>
<dbReference type="InterPro" id="IPR014001">
    <property type="entry name" value="Helicase_ATP-bd"/>
</dbReference>
<keyword evidence="4" id="KW-0378">Hydrolase</keyword>
<dbReference type="InterPro" id="IPR044764">
    <property type="entry name" value="DDX52/Rok1_DEADc"/>
</dbReference>
<dbReference type="PROSITE" id="PS51194">
    <property type="entry name" value="HELICASE_CTER"/>
    <property type="match status" value="1"/>
</dbReference>
<feature type="compositionally biased region" description="Basic residues" evidence="13">
    <location>
        <begin position="639"/>
        <end position="650"/>
    </location>
</feature>
<dbReference type="PANTHER" id="PTHR47959:SF15">
    <property type="entry name" value="RNA HELICASE"/>
    <property type="match status" value="1"/>
</dbReference>
<dbReference type="Gene3D" id="3.40.50.300">
    <property type="entry name" value="P-loop containing nucleotide triphosphate hydrolases"/>
    <property type="match status" value="2"/>
</dbReference>
<dbReference type="Pfam" id="PF00271">
    <property type="entry name" value="Helicase_C"/>
    <property type="match status" value="1"/>
</dbReference>
<feature type="domain" description="DEAD-box RNA helicase Q" evidence="16">
    <location>
        <begin position="196"/>
        <end position="224"/>
    </location>
</feature>
<dbReference type="Proteomes" id="UP001152320">
    <property type="component" value="Chromosome 4"/>
</dbReference>
<dbReference type="SMART" id="SM00487">
    <property type="entry name" value="DEXDc"/>
    <property type="match status" value="1"/>
</dbReference>
<evidence type="ECO:0000256" key="7">
    <source>
        <dbReference type="ARBA" id="ARBA00022884"/>
    </source>
</evidence>
<keyword evidence="3" id="KW-0547">Nucleotide-binding</keyword>
<dbReference type="GO" id="GO:0005524">
    <property type="term" value="F:ATP binding"/>
    <property type="evidence" value="ECO:0007669"/>
    <property type="project" value="UniProtKB-KW"/>
</dbReference>
<evidence type="ECO:0000256" key="12">
    <source>
        <dbReference type="PROSITE-ProRule" id="PRU00552"/>
    </source>
</evidence>
<dbReference type="SMART" id="SM00490">
    <property type="entry name" value="HELICc"/>
    <property type="match status" value="1"/>
</dbReference>
<dbReference type="CDD" id="cd18787">
    <property type="entry name" value="SF2_C_DEAD"/>
    <property type="match status" value="1"/>
</dbReference>
<evidence type="ECO:0000313" key="18">
    <source>
        <dbReference type="Proteomes" id="UP001152320"/>
    </source>
</evidence>
<evidence type="ECO:0000259" key="16">
    <source>
        <dbReference type="PROSITE" id="PS51195"/>
    </source>
</evidence>
<comment type="catalytic activity">
    <reaction evidence="11">
        <text>ATP + H2O = ADP + phosphate + H(+)</text>
        <dbReference type="Rhea" id="RHEA:13065"/>
        <dbReference type="ChEBI" id="CHEBI:15377"/>
        <dbReference type="ChEBI" id="CHEBI:15378"/>
        <dbReference type="ChEBI" id="CHEBI:30616"/>
        <dbReference type="ChEBI" id="CHEBI:43474"/>
        <dbReference type="ChEBI" id="CHEBI:456216"/>
        <dbReference type="EC" id="3.6.4.13"/>
    </reaction>
</comment>
<dbReference type="InterPro" id="IPR001650">
    <property type="entry name" value="Helicase_C-like"/>
</dbReference>
<evidence type="ECO:0000256" key="2">
    <source>
        <dbReference type="ARBA" id="ARBA00012552"/>
    </source>
</evidence>
<dbReference type="InterPro" id="IPR027417">
    <property type="entry name" value="P-loop_NTPase"/>
</dbReference>
<feature type="compositionally biased region" description="Basic and acidic residues" evidence="13">
    <location>
        <begin position="585"/>
        <end position="597"/>
    </location>
</feature>
<comment type="subcellular location">
    <subcellularLocation>
        <location evidence="1">Nucleus</location>
        <location evidence="1">Nucleolus</location>
    </subcellularLocation>
</comment>